<gene>
    <name evidence="1" type="ORF">ACFP2V_12125</name>
</gene>
<reference evidence="2" key="1">
    <citation type="journal article" date="2019" name="Int. J. Syst. Evol. Microbiol.">
        <title>The Global Catalogue of Microorganisms (GCM) 10K type strain sequencing project: providing services to taxonomists for standard genome sequencing and annotation.</title>
        <authorList>
            <consortium name="The Broad Institute Genomics Platform"/>
            <consortium name="The Broad Institute Genome Sequencing Center for Infectious Disease"/>
            <person name="Wu L."/>
            <person name="Ma J."/>
        </authorList>
    </citation>
    <scope>NUCLEOTIDE SEQUENCE [LARGE SCALE GENOMIC DNA]</scope>
    <source>
        <strain evidence="2">JCM 13852</strain>
    </source>
</reference>
<dbReference type="RefSeq" id="WP_381209809.1">
    <property type="nucleotide sequence ID" value="NZ_JBHSPC010000032.1"/>
</dbReference>
<proteinExistence type="predicted"/>
<evidence type="ECO:0000313" key="2">
    <source>
        <dbReference type="Proteomes" id="UP001596183"/>
    </source>
</evidence>
<comment type="caution">
    <text evidence="1">The sequence shown here is derived from an EMBL/GenBank/DDBJ whole genome shotgun (WGS) entry which is preliminary data.</text>
</comment>
<dbReference type="EMBL" id="JBHSPC010000032">
    <property type="protein sequence ID" value="MFC5670832.1"/>
    <property type="molecule type" value="Genomic_DNA"/>
</dbReference>
<dbReference type="Proteomes" id="UP001596183">
    <property type="component" value="Unassembled WGS sequence"/>
</dbReference>
<sequence>MVLPQHAAARDAGLPPATHHRLDTGLIRLAPHETLVGDCAAVADALAAWRTDPTTLVAAHPAHVFRPLSERLDRWRAAGVDVAPFHAGLYLARNRYNQLGLRHMLPLDRVLVGAESTHGGAFGGFHHRDQGYRHLQMAALITMYGPMQQDTPADPGLAMMDVLRAYAHDCLHYGSARRYVLVDGQPTRTQYGVNWRRPNGRTYSAADPQDASHTRNLGVVMEGACDREARRITRHIAARYGITGPSSPADPGWWAYRDVTGQLNDGEPPAIDGEAGAYVTSMGRYERGVNRRYAAWLTEFGSGESEDLHDLVLTATVNGDSSSLCHWLDSRHGPGTFSGAFQADGYFALGA</sequence>
<protein>
    <submittedName>
        <fullName evidence="1">Uncharacterized protein</fullName>
    </submittedName>
</protein>
<evidence type="ECO:0000313" key="1">
    <source>
        <dbReference type="EMBL" id="MFC5670832.1"/>
    </source>
</evidence>
<name>A0ABW0XM89_9ACTN</name>
<keyword evidence="2" id="KW-1185">Reference proteome</keyword>
<accession>A0ABW0XM89</accession>
<organism evidence="1 2">
    <name type="scientific">Streptomyces incanus</name>
    <dbReference type="NCBI Taxonomy" id="887453"/>
    <lineage>
        <taxon>Bacteria</taxon>
        <taxon>Bacillati</taxon>
        <taxon>Actinomycetota</taxon>
        <taxon>Actinomycetes</taxon>
        <taxon>Kitasatosporales</taxon>
        <taxon>Streptomycetaceae</taxon>
        <taxon>Streptomyces</taxon>
    </lineage>
</organism>